<keyword evidence="2" id="KW-0813">Transport</keyword>
<dbReference type="GO" id="GO:0005886">
    <property type="term" value="C:plasma membrane"/>
    <property type="evidence" value="ECO:0007669"/>
    <property type="project" value="UniProtKB-SubCell"/>
</dbReference>
<keyword evidence="7 9" id="KW-1133">Transmembrane helix</keyword>
<name>A0A412FUQ2_9FIRM</name>
<reference evidence="10 11" key="1">
    <citation type="submission" date="2018-08" db="EMBL/GenBank/DDBJ databases">
        <title>A genome reference for cultivated species of the human gut microbiota.</title>
        <authorList>
            <person name="Zou Y."/>
            <person name="Xue W."/>
            <person name="Luo G."/>
        </authorList>
    </citation>
    <scope>NUCLEOTIDE SEQUENCE [LARGE SCALE GENOMIC DNA]</scope>
    <source>
        <strain evidence="10 11">AF24-29</strain>
    </source>
</reference>
<evidence type="ECO:0000256" key="2">
    <source>
        <dbReference type="ARBA" id="ARBA00022448"/>
    </source>
</evidence>
<keyword evidence="6 9" id="KW-0812">Transmembrane</keyword>
<evidence type="ECO:0000313" key="11">
    <source>
        <dbReference type="Proteomes" id="UP000284178"/>
    </source>
</evidence>
<organism evidence="10 11">
    <name type="scientific">Holdemania filiformis</name>
    <dbReference type="NCBI Taxonomy" id="61171"/>
    <lineage>
        <taxon>Bacteria</taxon>
        <taxon>Bacillati</taxon>
        <taxon>Bacillota</taxon>
        <taxon>Erysipelotrichia</taxon>
        <taxon>Erysipelotrichales</taxon>
        <taxon>Erysipelotrichaceae</taxon>
        <taxon>Holdemania</taxon>
    </lineage>
</organism>
<evidence type="ECO:0000313" key="10">
    <source>
        <dbReference type="EMBL" id="RGR71916.1"/>
    </source>
</evidence>
<evidence type="ECO:0000256" key="7">
    <source>
        <dbReference type="ARBA" id="ARBA00022989"/>
    </source>
</evidence>
<dbReference type="Proteomes" id="UP000284178">
    <property type="component" value="Unassembled WGS sequence"/>
</dbReference>
<dbReference type="PANTHER" id="PTHR32502:SF28">
    <property type="entry name" value="PHOSPHOTRANSFERASE SYSTEM SUGAR-SPECIFIC EIIC COMPONENT"/>
    <property type="match status" value="1"/>
</dbReference>
<keyword evidence="8 9" id="KW-0472">Membrane</keyword>
<evidence type="ECO:0000256" key="4">
    <source>
        <dbReference type="ARBA" id="ARBA00022597"/>
    </source>
</evidence>
<dbReference type="PROSITE" id="PS51106">
    <property type="entry name" value="PTS_EIIC_TYPE_4"/>
    <property type="match status" value="1"/>
</dbReference>
<feature type="transmembrane region" description="Helical" evidence="9">
    <location>
        <begin position="49"/>
        <end position="69"/>
    </location>
</feature>
<feature type="transmembrane region" description="Helical" evidence="9">
    <location>
        <begin position="153"/>
        <end position="174"/>
    </location>
</feature>
<proteinExistence type="predicted"/>
<dbReference type="AlphaFoldDB" id="A0A412FUQ2"/>
<keyword evidence="5" id="KW-0598">Phosphotransferase system</keyword>
<dbReference type="InterPro" id="IPR050303">
    <property type="entry name" value="GatZ_KbaZ_carbometab"/>
</dbReference>
<comment type="caution">
    <text evidence="10">The sequence shown here is derived from an EMBL/GenBank/DDBJ whole genome shotgun (WGS) entry which is preliminary data.</text>
</comment>
<protein>
    <submittedName>
        <fullName evidence="10">PTS sugar transporter subunit IIC</fullName>
    </submittedName>
</protein>
<evidence type="ECO:0000256" key="1">
    <source>
        <dbReference type="ARBA" id="ARBA00004651"/>
    </source>
</evidence>
<keyword evidence="3" id="KW-1003">Cell membrane</keyword>
<evidence type="ECO:0000256" key="3">
    <source>
        <dbReference type="ARBA" id="ARBA00022475"/>
    </source>
</evidence>
<dbReference type="GO" id="GO:0009401">
    <property type="term" value="P:phosphoenolpyruvate-dependent sugar phosphotransferase system"/>
    <property type="evidence" value="ECO:0007669"/>
    <property type="project" value="UniProtKB-KW"/>
</dbReference>
<dbReference type="PANTHER" id="PTHR32502">
    <property type="entry name" value="N-ACETYLGALACTOSAMINE PERMEASE II COMPONENT-RELATED"/>
    <property type="match status" value="1"/>
</dbReference>
<keyword evidence="4 10" id="KW-0762">Sugar transport</keyword>
<evidence type="ECO:0000256" key="9">
    <source>
        <dbReference type="SAM" id="Phobius"/>
    </source>
</evidence>
<gene>
    <name evidence="10" type="ORF">DWY25_12965</name>
</gene>
<evidence type="ECO:0000256" key="6">
    <source>
        <dbReference type="ARBA" id="ARBA00022692"/>
    </source>
</evidence>
<feature type="transmembrane region" description="Helical" evidence="9">
    <location>
        <begin position="186"/>
        <end position="203"/>
    </location>
</feature>
<feature type="transmembrane region" description="Helical" evidence="9">
    <location>
        <begin position="12"/>
        <end position="37"/>
    </location>
</feature>
<evidence type="ECO:0000256" key="5">
    <source>
        <dbReference type="ARBA" id="ARBA00022683"/>
    </source>
</evidence>
<keyword evidence="11" id="KW-1185">Reference proteome</keyword>
<sequence length="261" mass="27503">MREMFTPIQIILVCAWMWGFTVIGMSVQLFSYGVAVLHGFVTGLIMGDVATGLTVGGTLCLMGLGVGGYGGSSVPDYAMGTVVGTVFAIATGGGVEAGLATGIPVATLGTQFDILAKMCGSFFIHKQMDCVEKHQFDKMGIWAHGWNIFRATLYTLPILLVMTVGSGIITTLLANMPLWLTKGLNTAAGMLPAVGFAILMKYLPIREYGVFMIFGFAAASYLGLSMVAISMFAFVAAYMVYKGLEKGNTAAAAGNGGNYDE</sequence>
<comment type="subcellular location">
    <subcellularLocation>
        <location evidence="1">Cell membrane</location>
        <topology evidence="1">Multi-pass membrane protein</topology>
    </subcellularLocation>
</comment>
<dbReference type="Pfam" id="PF03609">
    <property type="entry name" value="EII-Sor"/>
    <property type="match status" value="1"/>
</dbReference>
<evidence type="ECO:0000256" key="8">
    <source>
        <dbReference type="ARBA" id="ARBA00023136"/>
    </source>
</evidence>
<dbReference type="EMBL" id="QRUP01000017">
    <property type="protein sequence ID" value="RGR71916.1"/>
    <property type="molecule type" value="Genomic_DNA"/>
</dbReference>
<dbReference type="InterPro" id="IPR004700">
    <property type="entry name" value="PTS_IIC_man"/>
</dbReference>
<accession>A0A412FUQ2</accession>
<feature type="transmembrane region" description="Helical" evidence="9">
    <location>
        <begin position="210"/>
        <end position="241"/>
    </location>
</feature>